<feature type="domain" description="RNA polymerase Rpb2" evidence="13">
    <location>
        <begin position="483"/>
        <end position="544"/>
    </location>
</feature>
<keyword evidence="4 8" id="KW-0548">Nucleotidyltransferase</keyword>
<dbReference type="InterPro" id="IPR007646">
    <property type="entry name" value="RNA_pol_Rpb2_4"/>
</dbReference>
<dbReference type="Gene3D" id="2.40.270.10">
    <property type="entry name" value="DNA-directed RNA polymerase, subunit 2, domain 6"/>
    <property type="match status" value="1"/>
</dbReference>
<comment type="function">
    <text evidence="8">DNA-dependent RNA polymerase catalyzes the transcription of DNA into RNA using the four ribonucleoside triphosphates as substrates.</text>
</comment>
<organism evidence="15 16">
    <name type="scientific">Aduncisulcus paluster</name>
    <dbReference type="NCBI Taxonomy" id="2918883"/>
    <lineage>
        <taxon>Eukaryota</taxon>
        <taxon>Metamonada</taxon>
        <taxon>Carpediemonas-like organisms</taxon>
        <taxon>Aduncisulcus</taxon>
    </lineage>
</organism>
<dbReference type="InterPro" id="IPR007642">
    <property type="entry name" value="RNA_pol_Rpb2_2"/>
</dbReference>
<dbReference type="Proteomes" id="UP001057375">
    <property type="component" value="Unassembled WGS sequence"/>
</dbReference>
<dbReference type="GO" id="GO:0000428">
    <property type="term" value="C:DNA-directed RNA polymerase complex"/>
    <property type="evidence" value="ECO:0007669"/>
    <property type="project" value="UniProtKB-KW"/>
</dbReference>
<keyword evidence="16" id="KW-1185">Reference proteome</keyword>
<keyword evidence="5" id="KW-0479">Metal-binding</keyword>
<evidence type="ECO:0000313" key="16">
    <source>
        <dbReference type="Proteomes" id="UP001057375"/>
    </source>
</evidence>
<dbReference type="InterPro" id="IPR007645">
    <property type="entry name" value="RNA_pol_Rpb2_3"/>
</dbReference>
<evidence type="ECO:0000256" key="3">
    <source>
        <dbReference type="ARBA" id="ARBA00022679"/>
    </source>
</evidence>
<keyword evidence="6 8" id="KW-0804">Transcription</keyword>
<comment type="caution">
    <text evidence="15">The sequence shown here is derived from an EMBL/GenBank/DDBJ whole genome shotgun (WGS) entry which is preliminary data.</text>
</comment>
<keyword evidence="3 8" id="KW-0808">Transferase</keyword>
<dbReference type="InterPro" id="IPR007121">
    <property type="entry name" value="RNA_pol_bsu_CS"/>
</dbReference>
<proteinExistence type="inferred from homology"/>
<dbReference type="InterPro" id="IPR037033">
    <property type="entry name" value="DNA-dir_RNAP_su2_hyb_sf"/>
</dbReference>
<evidence type="ECO:0000259" key="14">
    <source>
        <dbReference type="Pfam" id="PF04567"/>
    </source>
</evidence>
<comment type="similarity">
    <text evidence="1 7">Belongs to the RNA polymerase beta chain family.</text>
</comment>
<dbReference type="Pfam" id="PF04567">
    <property type="entry name" value="RNA_pol_Rpb2_5"/>
    <property type="match status" value="1"/>
</dbReference>
<feature type="non-terminal residue" evidence="15">
    <location>
        <position position="949"/>
    </location>
</feature>
<evidence type="ECO:0000259" key="11">
    <source>
        <dbReference type="Pfam" id="PF04563"/>
    </source>
</evidence>
<protein>
    <recommendedName>
        <fullName evidence="8">DNA-directed RNA polymerase subunit beta</fullName>
        <ecNumber evidence="8">2.7.7.6</ecNumber>
    </recommendedName>
</protein>
<feature type="domain" description="RNA polymerase Rpb2" evidence="12">
    <location>
        <begin position="384"/>
        <end position="448"/>
    </location>
</feature>
<gene>
    <name evidence="15" type="ORF">ADUPG1_004927</name>
</gene>
<evidence type="ECO:0000256" key="8">
    <source>
        <dbReference type="RuleBase" id="RU363031"/>
    </source>
</evidence>
<evidence type="ECO:0000259" key="9">
    <source>
        <dbReference type="Pfam" id="PF00562"/>
    </source>
</evidence>
<feature type="domain" description="RNA polymerase Rpb2" evidence="10">
    <location>
        <begin position="96"/>
        <end position="200"/>
    </location>
</feature>
<comment type="catalytic activity">
    <reaction evidence="8">
        <text>RNA(n) + a ribonucleoside 5'-triphosphate = RNA(n+1) + diphosphate</text>
        <dbReference type="Rhea" id="RHEA:21248"/>
        <dbReference type="Rhea" id="RHEA-COMP:14527"/>
        <dbReference type="Rhea" id="RHEA-COMP:17342"/>
        <dbReference type="ChEBI" id="CHEBI:33019"/>
        <dbReference type="ChEBI" id="CHEBI:61557"/>
        <dbReference type="ChEBI" id="CHEBI:140395"/>
        <dbReference type="EC" id="2.7.7.6"/>
    </reaction>
</comment>
<dbReference type="Gene3D" id="2.40.50.150">
    <property type="match status" value="1"/>
</dbReference>
<feature type="domain" description="RNA polymerase beta subunit protrusion" evidence="11">
    <location>
        <begin position="4"/>
        <end position="358"/>
    </location>
</feature>
<evidence type="ECO:0000256" key="4">
    <source>
        <dbReference type="ARBA" id="ARBA00022695"/>
    </source>
</evidence>
<dbReference type="CDD" id="cd00653">
    <property type="entry name" value="RNA_pol_B_RPB2"/>
    <property type="match status" value="1"/>
</dbReference>
<evidence type="ECO:0000259" key="10">
    <source>
        <dbReference type="Pfam" id="PF04561"/>
    </source>
</evidence>
<feature type="domain" description="DNA-directed RNA polymerase subunit 2 hybrid-binding" evidence="9">
    <location>
        <begin position="616"/>
        <end position="949"/>
    </location>
</feature>
<dbReference type="PANTHER" id="PTHR20856">
    <property type="entry name" value="DNA-DIRECTED RNA POLYMERASE I SUBUNIT 2"/>
    <property type="match status" value="1"/>
</dbReference>
<feature type="domain" description="RNA polymerase Rpb2" evidence="14">
    <location>
        <begin position="567"/>
        <end position="599"/>
    </location>
</feature>
<reference evidence="15" key="1">
    <citation type="submission" date="2022-03" db="EMBL/GenBank/DDBJ databases">
        <title>Draft genome sequence of Aduncisulcus paluster, a free-living microaerophilic Fornicata.</title>
        <authorList>
            <person name="Yuyama I."/>
            <person name="Kume K."/>
            <person name="Tamura T."/>
            <person name="Inagaki Y."/>
            <person name="Hashimoto T."/>
        </authorList>
    </citation>
    <scope>NUCLEOTIDE SEQUENCE</scope>
    <source>
        <strain evidence="15">NY0171</strain>
    </source>
</reference>
<dbReference type="InterPro" id="IPR015712">
    <property type="entry name" value="DNA-dir_RNA_pol_su2"/>
</dbReference>
<evidence type="ECO:0000259" key="13">
    <source>
        <dbReference type="Pfam" id="PF04566"/>
    </source>
</evidence>
<dbReference type="SUPFAM" id="SSF64484">
    <property type="entry name" value="beta and beta-prime subunits of DNA dependent RNA-polymerase"/>
    <property type="match status" value="1"/>
</dbReference>
<dbReference type="Pfam" id="PF04566">
    <property type="entry name" value="RNA_pol_Rpb2_4"/>
    <property type="match status" value="1"/>
</dbReference>
<evidence type="ECO:0000313" key="15">
    <source>
        <dbReference type="EMBL" id="GKT28391.1"/>
    </source>
</evidence>
<evidence type="ECO:0000256" key="7">
    <source>
        <dbReference type="RuleBase" id="RU000434"/>
    </source>
</evidence>
<dbReference type="InterPro" id="IPR014724">
    <property type="entry name" value="RNA_pol_RPB2_OB-fold"/>
</dbReference>
<dbReference type="EC" id="2.7.7.6" evidence="8"/>
<evidence type="ECO:0000256" key="2">
    <source>
        <dbReference type="ARBA" id="ARBA00022478"/>
    </source>
</evidence>
<dbReference type="Pfam" id="PF00562">
    <property type="entry name" value="RNA_pol_Rpb2_6"/>
    <property type="match status" value="1"/>
</dbReference>
<dbReference type="Pfam" id="PF04565">
    <property type="entry name" value="RNA_pol_Rpb2_3"/>
    <property type="match status" value="1"/>
</dbReference>
<evidence type="ECO:0000259" key="12">
    <source>
        <dbReference type="Pfam" id="PF04565"/>
    </source>
</evidence>
<dbReference type="InterPro" id="IPR007120">
    <property type="entry name" value="DNA-dir_RNAP_su2_dom"/>
</dbReference>
<dbReference type="Gene3D" id="3.90.1100.10">
    <property type="match status" value="2"/>
</dbReference>
<feature type="domain" description="RNA polymerase Rpb2" evidence="10">
    <location>
        <begin position="274"/>
        <end position="308"/>
    </location>
</feature>
<dbReference type="Pfam" id="PF04561">
    <property type="entry name" value="RNA_pol_Rpb2_2"/>
    <property type="match status" value="2"/>
</dbReference>
<dbReference type="InterPro" id="IPR007647">
    <property type="entry name" value="RNA_pol_Rpb2_5"/>
</dbReference>
<dbReference type="Pfam" id="PF04563">
    <property type="entry name" value="RNA_pol_Rpb2_1"/>
    <property type="match status" value="1"/>
</dbReference>
<evidence type="ECO:0000256" key="6">
    <source>
        <dbReference type="ARBA" id="ARBA00023163"/>
    </source>
</evidence>
<keyword evidence="2 8" id="KW-0240">DNA-directed RNA polymerase</keyword>
<dbReference type="InterPro" id="IPR007644">
    <property type="entry name" value="RNA_pol_bsu_protrusion"/>
</dbReference>
<name>A0ABQ5K743_9EUKA</name>
<accession>A0ABQ5K743</accession>
<evidence type="ECO:0000256" key="5">
    <source>
        <dbReference type="ARBA" id="ARBA00022723"/>
    </source>
</evidence>
<evidence type="ECO:0000256" key="1">
    <source>
        <dbReference type="ARBA" id="ARBA00006835"/>
    </source>
</evidence>
<dbReference type="EMBL" id="BQXS01007716">
    <property type="protein sequence ID" value="GKT28391.1"/>
    <property type="molecule type" value="Genomic_DNA"/>
</dbReference>
<sequence>MVVRYITPHECRLRDLTYSAPIHVDIEYVRGKQVVIQKNVEIGRIPIMLKSACCYLSKMHDPKDISAINECPLDPGGYFIVKGTERVILMQEQLAKNRVLLENDFKGRLAATVSSVLYEQKTKTSVVYHKTQFFLVSNAFKQDIPIVVIFKAMGFESEQEIIQLIGSEASYINIFAPSLEFCVKNNIFTQKQALNYLNNLLTSKSFASWVINRYTDTPSYKSKTKKSVTPPMTAQTLTGEQVAELAISELVLSHIRAPTIIPNAPPTSTRDFKPKALYLGFMLRRVIGSMLHGHRLDDRDYYGNKRIELAGDLMGILFEDLFKTMCLQVRRSAQANLSRARRAAEFDARTCMRTNVLTNGFTHAISTGNWVLGRFKMERTGITQVLSRLSYISALGMLTRVNSNVEKTRKVAGPRSLQPSQWGIICPSDTPEGESCGLVKNLSITASVTQDSNESRLERICVSLGVEEIGTVTGDVVHSQWMVFLNGKLIGIHALPHVFIQQLRILRRCGAVNPYVSVFADDVARQVHVSCDGGRLCRPLIVVDQRTRRPLVTDEILRQVVAGYKSFSDLVCEGVMEYLDVNEQSNCYIALYDKDITEHTTHVEIDPMVIYGYVGGLIPYPHHNQSPRNTYQCAMGKQAMGAIAYNQFLRIDTLLYLLIYPQRPMVKTKILDMVEYLNVPAGQNGMVAVMSYSGYDIEDAIIMNKYSLDRGYGRCESLSKINIELRNYGDNKKDILTFTQPDNPKKYNPVIDCDGLPHVGITVNPGDEYVHKMVPIMNESGAGSGQYAPQTLKFKERVPSIIDKVMTTTNGYGDKIVKILIRKPRRPEFGDKFSSRHGQKGVVGMIVPQEDMPFTQQGICPDMIMNPHGYPSRMTVGKLIELISGKAGLLEGRHGDGTIFGGDKIEDIARVLTGHGDDYGGKEILISGLTGKEMKAYIFFGPLYYQKLK</sequence>
<dbReference type="PROSITE" id="PS01166">
    <property type="entry name" value="RNA_POL_BETA"/>
    <property type="match status" value="1"/>
</dbReference>